<evidence type="ECO:0000256" key="5">
    <source>
        <dbReference type="ARBA" id="ARBA00022989"/>
    </source>
</evidence>
<comment type="subcellular location">
    <subcellularLocation>
        <location evidence="1">Cell membrane</location>
        <topology evidence="1">Single-pass type I membrane protein</topology>
    </subcellularLocation>
</comment>
<dbReference type="EMBL" id="VXBR01003321">
    <property type="protein sequence ID" value="NXO23259.1"/>
    <property type="molecule type" value="Genomic_DNA"/>
</dbReference>
<proteinExistence type="predicted"/>
<evidence type="ECO:0000256" key="2">
    <source>
        <dbReference type="ARBA" id="ARBA00022475"/>
    </source>
</evidence>
<reference evidence="12 13" key="1">
    <citation type="submission" date="2019-09" db="EMBL/GenBank/DDBJ databases">
        <title>Bird 10,000 Genomes (B10K) Project - Family phase.</title>
        <authorList>
            <person name="Zhang G."/>
        </authorList>
    </citation>
    <scope>NUCLEOTIDE SEQUENCE [LARGE SCALE GENOMIC DNA]</scope>
    <source>
        <strain evidence="12">B10K-DU-002-30</strain>
        <tissue evidence="12">Muscle</tissue>
    </source>
</reference>
<organism evidence="12 13">
    <name type="scientific">Cisticola juncidis</name>
    <dbReference type="NCBI Taxonomy" id="52622"/>
    <lineage>
        <taxon>Eukaryota</taxon>
        <taxon>Metazoa</taxon>
        <taxon>Chordata</taxon>
        <taxon>Craniata</taxon>
        <taxon>Vertebrata</taxon>
        <taxon>Euteleostomi</taxon>
        <taxon>Archelosauria</taxon>
        <taxon>Archosauria</taxon>
        <taxon>Dinosauria</taxon>
        <taxon>Saurischia</taxon>
        <taxon>Theropoda</taxon>
        <taxon>Coelurosauria</taxon>
        <taxon>Aves</taxon>
        <taxon>Neognathae</taxon>
        <taxon>Neoaves</taxon>
        <taxon>Telluraves</taxon>
        <taxon>Australaves</taxon>
        <taxon>Passeriformes</taxon>
        <taxon>Sylvioidea</taxon>
        <taxon>Cisticolidae</taxon>
        <taxon>Cisticola</taxon>
    </lineage>
</organism>
<evidence type="ECO:0000313" key="12">
    <source>
        <dbReference type="EMBL" id="NXO23259.1"/>
    </source>
</evidence>
<keyword evidence="4" id="KW-0732">Signal</keyword>
<protein>
    <recommendedName>
        <fullName evidence="10">Transmembrane protein 81</fullName>
    </recommendedName>
</protein>
<keyword evidence="8" id="KW-0393">Immunoglobulin domain</keyword>
<evidence type="ECO:0000256" key="8">
    <source>
        <dbReference type="ARBA" id="ARBA00023319"/>
    </source>
</evidence>
<evidence type="ECO:0000256" key="1">
    <source>
        <dbReference type="ARBA" id="ARBA00004251"/>
    </source>
</evidence>
<keyword evidence="7" id="KW-1015">Disulfide bond</keyword>
<keyword evidence="2" id="KW-1003">Cell membrane</keyword>
<dbReference type="GO" id="GO:0005886">
    <property type="term" value="C:plasma membrane"/>
    <property type="evidence" value="ECO:0007669"/>
    <property type="project" value="UniProtKB-SubCell"/>
</dbReference>
<keyword evidence="5" id="KW-1133">Transmembrane helix</keyword>
<feature type="non-terminal residue" evidence="12">
    <location>
        <position position="213"/>
    </location>
</feature>
<accession>A0A7L1QH60</accession>
<dbReference type="InterPro" id="IPR036179">
    <property type="entry name" value="Ig-like_dom_sf"/>
</dbReference>
<keyword evidence="13" id="KW-1185">Reference proteome</keyword>
<evidence type="ECO:0000313" key="13">
    <source>
        <dbReference type="Proteomes" id="UP000546986"/>
    </source>
</evidence>
<dbReference type="PANTHER" id="PTHR35670:SF1">
    <property type="entry name" value="TRANSMEMBRANE PROTEIN 81"/>
    <property type="match status" value="1"/>
</dbReference>
<comment type="function">
    <text evidence="9">Essential fertilization factor required for male fertility. Part of a conserved trimeric sperm complex with the essential fertilization factors IZUMO1 and SPACA6 which bridges sperm and oocyte membranes during fertilization by binding to IZUMO1R/JUNO on the oocyte.</text>
</comment>
<dbReference type="CDD" id="cd00096">
    <property type="entry name" value="Ig"/>
    <property type="match status" value="1"/>
</dbReference>
<evidence type="ECO:0000256" key="9">
    <source>
        <dbReference type="ARBA" id="ARBA00049937"/>
    </source>
</evidence>
<feature type="non-terminal residue" evidence="12">
    <location>
        <position position="1"/>
    </location>
</feature>
<feature type="domain" description="Ig-like" evidence="11">
    <location>
        <begin position="25"/>
        <end position="129"/>
    </location>
</feature>
<dbReference type="Proteomes" id="UP000546986">
    <property type="component" value="Unassembled WGS sequence"/>
</dbReference>
<evidence type="ECO:0000256" key="4">
    <source>
        <dbReference type="ARBA" id="ARBA00022729"/>
    </source>
</evidence>
<evidence type="ECO:0000256" key="7">
    <source>
        <dbReference type="ARBA" id="ARBA00023157"/>
    </source>
</evidence>
<dbReference type="PANTHER" id="PTHR35670">
    <property type="entry name" value="TRANSMEMBRANE PROTEIN 81"/>
    <property type="match status" value="1"/>
</dbReference>
<gene>
    <name evidence="12" type="primary">Tmem81</name>
    <name evidence="12" type="ORF">CISJUN_R06957</name>
</gene>
<dbReference type="InterPro" id="IPR039293">
    <property type="entry name" value="TMEM81"/>
</dbReference>
<dbReference type="PROSITE" id="PS50835">
    <property type="entry name" value="IG_LIKE"/>
    <property type="match status" value="1"/>
</dbReference>
<name>A0A7L1QH60_9PASS</name>
<evidence type="ECO:0000256" key="10">
    <source>
        <dbReference type="ARBA" id="ARBA00050022"/>
    </source>
</evidence>
<dbReference type="SUPFAM" id="SSF48726">
    <property type="entry name" value="Immunoglobulin"/>
    <property type="match status" value="1"/>
</dbReference>
<sequence length="213" mass="23183">AVNSTPCSATCGLGVREEQLCEVSPAGERRNCSRSRSRCLSAWICGLQHLSIPEGNPVQLTCLSPDTASLEGQNFGYSWKFARGLITTNDLLFRPFRHPSPSLSFSPALEPHSGTYLCDVQVLSSFQLVKRIYFGLRVFPRGLVDLDFQKSLTWEQQLAAGGLGVPGNGSAAGPEQPSDFWEFWEQQWIQEAVLGIGSGVIAGILLSFGLCCL</sequence>
<evidence type="ECO:0000256" key="6">
    <source>
        <dbReference type="ARBA" id="ARBA00023136"/>
    </source>
</evidence>
<evidence type="ECO:0000256" key="3">
    <source>
        <dbReference type="ARBA" id="ARBA00022692"/>
    </source>
</evidence>
<dbReference type="InterPro" id="IPR007110">
    <property type="entry name" value="Ig-like_dom"/>
</dbReference>
<dbReference type="AlphaFoldDB" id="A0A7L1QH60"/>
<evidence type="ECO:0000259" key="11">
    <source>
        <dbReference type="PROSITE" id="PS50835"/>
    </source>
</evidence>
<comment type="caution">
    <text evidence="12">The sequence shown here is derived from an EMBL/GenBank/DDBJ whole genome shotgun (WGS) entry which is preliminary data.</text>
</comment>
<keyword evidence="6" id="KW-0472">Membrane</keyword>
<keyword evidence="3" id="KW-0812">Transmembrane</keyword>